<dbReference type="Proteomes" id="UP000798602">
    <property type="component" value="Unassembled WGS sequence"/>
</dbReference>
<comment type="similarity">
    <text evidence="2 6">Belongs to the dTDP-4-dehydrorhamnose reductase family.</text>
</comment>
<comment type="pathway">
    <text evidence="1 6">Carbohydrate biosynthesis; dTDP-L-rhamnose biosynthesis.</text>
</comment>
<dbReference type="EC" id="1.1.1.133" evidence="3 6"/>
<dbReference type="InterPro" id="IPR029903">
    <property type="entry name" value="RmlD-like-bd"/>
</dbReference>
<dbReference type="EMBL" id="JAABLM010000006">
    <property type="protein sequence ID" value="NBL64808.1"/>
    <property type="molecule type" value="Genomic_DNA"/>
</dbReference>
<dbReference type="NCBIfam" id="TIGR01214">
    <property type="entry name" value="rmlD"/>
    <property type="match status" value="1"/>
</dbReference>
<dbReference type="RefSeq" id="WP_166536635.1">
    <property type="nucleotide sequence ID" value="NZ_JAABLM010000006.1"/>
</dbReference>
<gene>
    <name evidence="8" type="primary">rfbD</name>
    <name evidence="8" type="ORF">GV828_06290</name>
</gene>
<accession>A0ABW9Z7F5</accession>
<reference evidence="9" key="1">
    <citation type="submission" date="2020-01" db="EMBL/GenBank/DDBJ databases">
        <title>Sphingomonas sp. strain CSW-10.</title>
        <authorList>
            <person name="Chen W.-M."/>
        </authorList>
    </citation>
    <scope>NUCLEOTIDE SEQUENCE [LARGE SCALE GENOMIC DNA]</scope>
    <source>
        <strain evidence="9">NST-5</strain>
    </source>
</reference>
<dbReference type="Pfam" id="PF04321">
    <property type="entry name" value="RmlD_sub_bind"/>
    <property type="match status" value="1"/>
</dbReference>
<evidence type="ECO:0000256" key="5">
    <source>
        <dbReference type="ARBA" id="ARBA00048200"/>
    </source>
</evidence>
<evidence type="ECO:0000256" key="2">
    <source>
        <dbReference type="ARBA" id="ARBA00010944"/>
    </source>
</evidence>
<comment type="catalytic activity">
    <reaction evidence="5">
        <text>dTDP-beta-L-rhamnose + NADP(+) = dTDP-4-dehydro-beta-L-rhamnose + NADPH + H(+)</text>
        <dbReference type="Rhea" id="RHEA:21796"/>
        <dbReference type="ChEBI" id="CHEBI:15378"/>
        <dbReference type="ChEBI" id="CHEBI:57510"/>
        <dbReference type="ChEBI" id="CHEBI:57783"/>
        <dbReference type="ChEBI" id="CHEBI:58349"/>
        <dbReference type="ChEBI" id="CHEBI:62830"/>
        <dbReference type="EC" id="1.1.1.133"/>
    </reaction>
</comment>
<evidence type="ECO:0000256" key="3">
    <source>
        <dbReference type="ARBA" id="ARBA00012929"/>
    </source>
</evidence>
<evidence type="ECO:0000256" key="4">
    <source>
        <dbReference type="ARBA" id="ARBA00017099"/>
    </source>
</evidence>
<evidence type="ECO:0000313" key="9">
    <source>
        <dbReference type="Proteomes" id="UP000798602"/>
    </source>
</evidence>
<feature type="domain" description="RmlD-like substrate binding" evidence="7">
    <location>
        <begin position="3"/>
        <end position="284"/>
    </location>
</feature>
<protein>
    <recommendedName>
        <fullName evidence="4 6">dTDP-4-dehydrorhamnose reductase</fullName>
        <ecNumber evidence="3 6">1.1.1.133</ecNumber>
    </recommendedName>
</protein>
<evidence type="ECO:0000256" key="1">
    <source>
        <dbReference type="ARBA" id="ARBA00004781"/>
    </source>
</evidence>
<dbReference type="Gene3D" id="3.40.50.720">
    <property type="entry name" value="NAD(P)-binding Rossmann-like Domain"/>
    <property type="match status" value="1"/>
</dbReference>
<comment type="caution">
    <text evidence="8">The sequence shown here is derived from an EMBL/GenBank/DDBJ whole genome shotgun (WGS) entry which is preliminary data.</text>
</comment>
<evidence type="ECO:0000259" key="7">
    <source>
        <dbReference type="Pfam" id="PF04321"/>
    </source>
</evidence>
<evidence type="ECO:0000256" key="6">
    <source>
        <dbReference type="RuleBase" id="RU364082"/>
    </source>
</evidence>
<organism evidence="8 9">
    <name type="scientific">Flavobacterium ichthyis</name>
    <dbReference type="NCBI Taxonomy" id="2698827"/>
    <lineage>
        <taxon>Bacteria</taxon>
        <taxon>Pseudomonadati</taxon>
        <taxon>Bacteroidota</taxon>
        <taxon>Flavobacteriia</taxon>
        <taxon>Flavobacteriales</taxon>
        <taxon>Flavobacteriaceae</taxon>
        <taxon>Flavobacterium</taxon>
    </lineage>
</organism>
<dbReference type="PANTHER" id="PTHR10491:SF4">
    <property type="entry name" value="METHIONINE ADENOSYLTRANSFERASE 2 SUBUNIT BETA"/>
    <property type="match status" value="1"/>
</dbReference>
<dbReference type="CDD" id="cd05254">
    <property type="entry name" value="dTDP_HR_like_SDR_e"/>
    <property type="match status" value="1"/>
</dbReference>
<dbReference type="InterPro" id="IPR005913">
    <property type="entry name" value="dTDP_dehydrorham_reduct"/>
</dbReference>
<keyword evidence="9" id="KW-1185">Reference proteome</keyword>
<keyword evidence="6" id="KW-0521">NADP</keyword>
<dbReference type="InterPro" id="IPR036291">
    <property type="entry name" value="NAD(P)-bd_dom_sf"/>
</dbReference>
<name>A0ABW9Z7F5_9FLAO</name>
<dbReference type="GO" id="GO:0008831">
    <property type="term" value="F:dTDP-4-dehydrorhamnose reductase activity"/>
    <property type="evidence" value="ECO:0007669"/>
    <property type="project" value="UniProtKB-EC"/>
</dbReference>
<dbReference type="Gene3D" id="3.90.25.10">
    <property type="entry name" value="UDP-galactose 4-epimerase, domain 1"/>
    <property type="match status" value="1"/>
</dbReference>
<dbReference type="PANTHER" id="PTHR10491">
    <property type="entry name" value="DTDP-4-DEHYDRORHAMNOSE REDUCTASE"/>
    <property type="match status" value="1"/>
</dbReference>
<sequence length="288" mass="32205">MKKILVTGANGQLGSEINAISRNLSGYEFVFATRENFSLEDSFYISEYLEHLQPDIIINCAAYTAVDKAETDKAAAEAVNHTAVEAMAKYCFKKNSNLLHISTDYVFNGNSAKALDENAAVAPINFYGESKLRGEEAAMRENPTSIIIRTAWVYSEFGNNFVKTMMKLMNERDSLNIVNDQIGSPTYAGDLAKAILKIIDSGVWHPGMYHYSNKGEISWYDFAKDIKELANLNCELTGIPTTAYPTPAKRPAFSLLNTKKISETYQVEIPFYKDSLQKVIQKLQSNKN</sequence>
<dbReference type="SUPFAM" id="SSF51735">
    <property type="entry name" value="NAD(P)-binding Rossmann-fold domains"/>
    <property type="match status" value="1"/>
</dbReference>
<comment type="function">
    <text evidence="6">Catalyzes the reduction of dTDP-6-deoxy-L-lyxo-4-hexulose to yield dTDP-L-rhamnose.</text>
</comment>
<evidence type="ECO:0000313" key="8">
    <source>
        <dbReference type="EMBL" id="NBL64808.1"/>
    </source>
</evidence>
<proteinExistence type="inferred from homology"/>
<keyword evidence="6 8" id="KW-0560">Oxidoreductase</keyword>